<organism evidence="3 4">
    <name type="scientific">Sphingorhabdus arenilitoris</name>
    <dbReference type="NCBI Taxonomy" id="1490041"/>
    <lineage>
        <taxon>Bacteria</taxon>
        <taxon>Pseudomonadati</taxon>
        <taxon>Pseudomonadota</taxon>
        <taxon>Alphaproteobacteria</taxon>
        <taxon>Sphingomonadales</taxon>
        <taxon>Sphingomonadaceae</taxon>
        <taxon>Sphingorhabdus</taxon>
    </lineage>
</organism>
<sequence length="237" mass="26160">MAKVRNIIRKTALMAAPLALLTLSGCATPFRAEVSRFQQLPETQGQSFAIAPADPKNEGGIEFDQYASLVAAKMSELGYVPAADRANADLTVSLDYGVDDGKERRVLRADPFYDPFWGYGRAGFFGYRGFYRPVGFRGRHGRRYVYGFYDPFLFGGYGFNGGYDVESFTVYTGDIDMKITRNSDGKSLFEGKAEAKSRSNKLPYLVPNLIEAMFTGFPGNSGEVVRISVAPEPKGKK</sequence>
<keyword evidence="1" id="KW-0732">Signal</keyword>
<dbReference type="PROSITE" id="PS51257">
    <property type="entry name" value="PROKAR_LIPOPROTEIN"/>
    <property type="match status" value="1"/>
</dbReference>
<dbReference type="Gene3D" id="3.30.160.670">
    <property type="match status" value="1"/>
</dbReference>
<comment type="caution">
    <text evidence="3">The sequence shown here is derived from an EMBL/GenBank/DDBJ whole genome shotgun (WGS) entry which is preliminary data.</text>
</comment>
<gene>
    <name evidence="3" type="ORF">ACFOWX_10735</name>
</gene>
<keyword evidence="4" id="KW-1185">Reference proteome</keyword>
<feature type="chain" id="PRO_5046556357" evidence="1">
    <location>
        <begin position="28"/>
        <end position="237"/>
    </location>
</feature>
<protein>
    <submittedName>
        <fullName evidence="3">DUF4136 domain-containing protein</fullName>
    </submittedName>
</protein>
<evidence type="ECO:0000313" key="3">
    <source>
        <dbReference type="EMBL" id="MFC4292889.1"/>
    </source>
</evidence>
<dbReference type="Proteomes" id="UP001595887">
    <property type="component" value="Unassembled WGS sequence"/>
</dbReference>
<reference evidence="4" key="1">
    <citation type="journal article" date="2019" name="Int. J. Syst. Evol. Microbiol.">
        <title>The Global Catalogue of Microorganisms (GCM) 10K type strain sequencing project: providing services to taxonomists for standard genome sequencing and annotation.</title>
        <authorList>
            <consortium name="The Broad Institute Genomics Platform"/>
            <consortium name="The Broad Institute Genome Sequencing Center for Infectious Disease"/>
            <person name="Wu L."/>
            <person name="Ma J."/>
        </authorList>
    </citation>
    <scope>NUCLEOTIDE SEQUENCE [LARGE SCALE GENOMIC DNA]</scope>
    <source>
        <strain evidence="4">CECT 8531</strain>
    </source>
</reference>
<feature type="domain" description="DUF4136" evidence="2">
    <location>
        <begin position="43"/>
        <end position="219"/>
    </location>
</feature>
<feature type="signal peptide" evidence="1">
    <location>
        <begin position="1"/>
        <end position="27"/>
    </location>
</feature>
<evidence type="ECO:0000256" key="1">
    <source>
        <dbReference type="SAM" id="SignalP"/>
    </source>
</evidence>
<dbReference type="EMBL" id="JBHSDH010000013">
    <property type="protein sequence ID" value="MFC4292889.1"/>
    <property type="molecule type" value="Genomic_DNA"/>
</dbReference>
<name>A0ABV8RJL3_9SPHN</name>
<dbReference type="RefSeq" id="WP_381425018.1">
    <property type="nucleotide sequence ID" value="NZ_JBHSDH010000013.1"/>
</dbReference>
<accession>A0ABV8RJL3</accession>
<dbReference type="InterPro" id="IPR025411">
    <property type="entry name" value="DUF4136"/>
</dbReference>
<evidence type="ECO:0000259" key="2">
    <source>
        <dbReference type="Pfam" id="PF13590"/>
    </source>
</evidence>
<dbReference type="Pfam" id="PF13590">
    <property type="entry name" value="DUF4136"/>
    <property type="match status" value="1"/>
</dbReference>
<evidence type="ECO:0000313" key="4">
    <source>
        <dbReference type="Proteomes" id="UP001595887"/>
    </source>
</evidence>
<proteinExistence type="predicted"/>